<keyword evidence="2" id="KW-1185">Reference proteome</keyword>
<proteinExistence type="predicted"/>
<evidence type="ECO:0000313" key="2">
    <source>
        <dbReference type="Proteomes" id="UP000474296"/>
    </source>
</evidence>
<dbReference type="Proteomes" id="UP000474296">
    <property type="component" value="Unassembled WGS sequence"/>
</dbReference>
<gene>
    <name evidence="1" type="ORF">GWK10_09310</name>
</gene>
<reference evidence="1 2" key="1">
    <citation type="submission" date="2020-01" db="EMBL/GenBank/DDBJ databases">
        <title>Spongiivirga citrea KCTC 32990T.</title>
        <authorList>
            <person name="Wang G."/>
        </authorList>
    </citation>
    <scope>NUCLEOTIDE SEQUENCE [LARGE SCALE GENOMIC DNA]</scope>
    <source>
        <strain evidence="1 2">KCTC 32990</strain>
    </source>
</reference>
<name>A0A6M0CHI5_9FLAO</name>
<dbReference type="Gene3D" id="3.40.50.300">
    <property type="entry name" value="P-loop containing nucleotide triphosphate hydrolases"/>
    <property type="match status" value="1"/>
</dbReference>
<evidence type="ECO:0000313" key="1">
    <source>
        <dbReference type="EMBL" id="NER17408.1"/>
    </source>
</evidence>
<organism evidence="1 2">
    <name type="scientific">Spongiivirga citrea</name>
    <dbReference type="NCBI Taxonomy" id="1481457"/>
    <lineage>
        <taxon>Bacteria</taxon>
        <taxon>Pseudomonadati</taxon>
        <taxon>Bacteroidota</taxon>
        <taxon>Flavobacteriia</taxon>
        <taxon>Flavobacteriales</taxon>
        <taxon>Flavobacteriaceae</taxon>
        <taxon>Spongiivirga</taxon>
    </lineage>
</organism>
<dbReference type="AlphaFoldDB" id="A0A6M0CHI5"/>
<comment type="caution">
    <text evidence="1">The sequence shown here is derived from an EMBL/GenBank/DDBJ whole genome shotgun (WGS) entry which is preliminary data.</text>
</comment>
<sequence length="578" mass="65561">MIKIIEIENIKGIEQKTFDLGIHPNKPSLLVAPNGFGKSSLATAFNSMNTRRITLAEDDLHAENAANLPRIAIEYVDVNGTTHNIEATNNSNTISLHFDYFVINNLTKPKGIGSRFGNATARLEIKDVVLVDRIPANTQFGYSYRTKQADFGNCGKVLPNANSVLTNLILVEKLSENYQALQRANGNRIQQRLNLIIASINAQDSAATANVLNNWVSLNCLDALKQIDYLNTIGKLINEFDIGYNCETKSYLAAIQIISLYNNNPNNFKAACTFSNYRLDKQRFDQTLTTFNCTWRNISTSQTGGKLVVKFPHAIHISNGQRDILTFISMLFRAKRHLKKGANILIIDEVFDYLDDANLTAAQYYITQFIKDFKLADKKIYPLILTHLNPNYFKNFTFSNQKVYYLNKSTIQVAQGIINLLRNREDLTIKDDVSKYLLHYDPGTINKRNEFRALNIPELWGENDNFKNHLNDEAQNYLSDQPYDPFAVCGGLRIRIEEIAYNKLQSLSARTAFLGTHKTRSKLEKAEEMGFTSPESHYLLGIIYNEGMHWKLNQDNVSPIAAKLENLTIKKLIADVFT</sequence>
<dbReference type="SUPFAM" id="SSF52540">
    <property type="entry name" value="P-loop containing nucleoside triphosphate hydrolases"/>
    <property type="match status" value="1"/>
</dbReference>
<dbReference type="InterPro" id="IPR027417">
    <property type="entry name" value="P-loop_NTPase"/>
</dbReference>
<dbReference type="RefSeq" id="WP_164031867.1">
    <property type="nucleotide sequence ID" value="NZ_JAABOQ010000003.1"/>
</dbReference>
<accession>A0A6M0CHI5</accession>
<protein>
    <submittedName>
        <fullName evidence="1">Uncharacterized protein</fullName>
    </submittedName>
</protein>
<dbReference type="EMBL" id="JAABOQ010000003">
    <property type="protein sequence ID" value="NER17408.1"/>
    <property type="molecule type" value="Genomic_DNA"/>
</dbReference>